<name>A0A084VPE6_ANOSI</name>
<evidence type="ECO:0000313" key="4">
    <source>
        <dbReference type="Proteomes" id="UP000030765"/>
    </source>
</evidence>
<evidence type="ECO:0000256" key="1">
    <source>
        <dbReference type="SAM" id="MobiDB-lite"/>
    </source>
</evidence>
<evidence type="ECO:0000313" key="2">
    <source>
        <dbReference type="EMBL" id="KFB39840.1"/>
    </source>
</evidence>
<feature type="compositionally biased region" description="Basic and acidic residues" evidence="1">
    <location>
        <begin position="262"/>
        <end position="274"/>
    </location>
</feature>
<proteinExistence type="predicted"/>
<dbReference type="EMBL" id="ATLV01015001">
    <property type="status" value="NOT_ANNOTATED_CDS"/>
    <property type="molecule type" value="Genomic_DNA"/>
</dbReference>
<dbReference type="AlphaFoldDB" id="A0A084VPE6"/>
<evidence type="ECO:0000313" key="3">
    <source>
        <dbReference type="EnsemblMetazoa" id="ASIC007211-PA"/>
    </source>
</evidence>
<dbReference type="EnsemblMetazoa" id="ASIC007211-RA">
    <property type="protein sequence ID" value="ASIC007211-PA"/>
    <property type="gene ID" value="ASIC007211"/>
</dbReference>
<accession>A0A084VPE6</accession>
<protein>
    <submittedName>
        <fullName evidence="2 3">Glycerol-3-phosphate acyltransferase</fullName>
    </submittedName>
</protein>
<keyword evidence="2" id="KW-0808">Transferase</keyword>
<dbReference type="VEuPathDB" id="VectorBase:ASIC007211"/>
<dbReference type="Proteomes" id="UP000030765">
    <property type="component" value="Unassembled WGS sequence"/>
</dbReference>
<feature type="region of interest" description="Disordered" evidence="1">
    <location>
        <begin position="58"/>
        <end position="95"/>
    </location>
</feature>
<reference evidence="2 4" key="1">
    <citation type="journal article" date="2014" name="BMC Genomics">
        <title>Genome sequence of Anopheles sinensis provides insight into genetics basis of mosquito competence for malaria parasites.</title>
        <authorList>
            <person name="Zhou D."/>
            <person name="Zhang D."/>
            <person name="Ding G."/>
            <person name="Shi L."/>
            <person name="Hou Q."/>
            <person name="Ye Y."/>
            <person name="Xu Y."/>
            <person name="Zhou H."/>
            <person name="Xiong C."/>
            <person name="Li S."/>
            <person name="Yu J."/>
            <person name="Hong S."/>
            <person name="Yu X."/>
            <person name="Zou P."/>
            <person name="Chen C."/>
            <person name="Chang X."/>
            <person name="Wang W."/>
            <person name="Lv Y."/>
            <person name="Sun Y."/>
            <person name="Ma L."/>
            <person name="Shen B."/>
            <person name="Zhu C."/>
        </authorList>
    </citation>
    <scope>NUCLEOTIDE SEQUENCE [LARGE SCALE GENOMIC DNA]</scope>
</reference>
<keyword evidence="2" id="KW-0012">Acyltransferase</keyword>
<organism evidence="2">
    <name type="scientific">Anopheles sinensis</name>
    <name type="common">Mosquito</name>
    <dbReference type="NCBI Taxonomy" id="74873"/>
    <lineage>
        <taxon>Eukaryota</taxon>
        <taxon>Metazoa</taxon>
        <taxon>Ecdysozoa</taxon>
        <taxon>Arthropoda</taxon>
        <taxon>Hexapoda</taxon>
        <taxon>Insecta</taxon>
        <taxon>Pterygota</taxon>
        <taxon>Neoptera</taxon>
        <taxon>Endopterygota</taxon>
        <taxon>Diptera</taxon>
        <taxon>Nematocera</taxon>
        <taxon>Culicoidea</taxon>
        <taxon>Culicidae</taxon>
        <taxon>Anophelinae</taxon>
        <taxon>Anopheles</taxon>
    </lineage>
</organism>
<feature type="compositionally biased region" description="Polar residues" evidence="1">
    <location>
        <begin position="59"/>
        <end position="70"/>
    </location>
</feature>
<dbReference type="EMBL" id="KE524999">
    <property type="protein sequence ID" value="KFB39840.1"/>
    <property type="molecule type" value="Genomic_DNA"/>
</dbReference>
<feature type="region of interest" description="Disordered" evidence="1">
    <location>
        <begin position="257"/>
        <end position="280"/>
    </location>
</feature>
<keyword evidence="4" id="KW-1185">Reference proteome</keyword>
<sequence length="280" mass="31838">MHSQLKEMHFRLDFVGVRGKIDSACGKFYAVRETERNTLALPLCQLNRTRLRARLASGFESSGSSGQHSNDLVHHEMGSSPRSGEQKQRSGETRVHATCSSWRTVEIRECCRSDRACVRDGISIILIMFRNGMENSQPGPTNALFNQRIGTSKDFSRSPPGKLEEMLLMAAIKIFPYDHHRKGRKWRNTASGGLEGISDRFDFLFPRFGAQQLVGKFSTELRPMRCWRHRDASIFPRALTCVPQLVRSAEKSWRHRGGHGVLKVDRGGKRRDSQQLKSKL</sequence>
<dbReference type="GO" id="GO:0016746">
    <property type="term" value="F:acyltransferase activity"/>
    <property type="evidence" value="ECO:0007669"/>
    <property type="project" value="UniProtKB-KW"/>
</dbReference>
<gene>
    <name evidence="2" type="ORF">ZHAS_00007211</name>
</gene>
<feature type="compositionally biased region" description="Basic and acidic residues" evidence="1">
    <location>
        <begin position="84"/>
        <end position="95"/>
    </location>
</feature>
<reference evidence="3" key="2">
    <citation type="submission" date="2020-05" db="UniProtKB">
        <authorList>
            <consortium name="EnsemblMetazoa"/>
        </authorList>
    </citation>
    <scope>IDENTIFICATION</scope>
</reference>